<dbReference type="AlphaFoldDB" id="A0A2Z6Q877"/>
<dbReference type="Proteomes" id="UP000247702">
    <property type="component" value="Unassembled WGS sequence"/>
</dbReference>
<feature type="domain" description="RecQ mediated genome instability protein 1 OB-fold" evidence="4">
    <location>
        <begin position="107"/>
        <end position="213"/>
    </location>
</feature>
<dbReference type="GO" id="GO:0016604">
    <property type="term" value="C:nuclear body"/>
    <property type="evidence" value="ECO:0007669"/>
    <property type="project" value="TreeGrafter"/>
</dbReference>
<comment type="caution">
    <text evidence="5">The sequence shown here is derived from an EMBL/GenBank/DDBJ whole genome shotgun (WGS) entry which is preliminary data.</text>
</comment>
<evidence type="ECO:0000256" key="3">
    <source>
        <dbReference type="SAM" id="MobiDB-lite"/>
    </source>
</evidence>
<reference evidence="5 6" key="1">
    <citation type="submission" date="2017-11" db="EMBL/GenBank/DDBJ databases">
        <title>The genome of Rhizophagus clarus HR1 reveals common genetic basis of auxotrophy among arbuscular mycorrhizal fungi.</title>
        <authorList>
            <person name="Kobayashi Y."/>
        </authorList>
    </citation>
    <scope>NUCLEOTIDE SEQUENCE [LARGE SCALE GENOMIC DNA]</scope>
    <source>
        <strain evidence="5 6">HR1</strain>
    </source>
</reference>
<protein>
    <recommendedName>
        <fullName evidence="2">RecQ-mediated genome instability protein 1</fullName>
    </recommendedName>
</protein>
<dbReference type="EMBL" id="BEXD01000316">
    <property type="protein sequence ID" value="GBB86390.1"/>
    <property type="molecule type" value="Genomic_DNA"/>
</dbReference>
<organism evidence="5 6">
    <name type="scientific">Rhizophagus clarus</name>
    <dbReference type="NCBI Taxonomy" id="94130"/>
    <lineage>
        <taxon>Eukaryota</taxon>
        <taxon>Fungi</taxon>
        <taxon>Fungi incertae sedis</taxon>
        <taxon>Mucoromycota</taxon>
        <taxon>Glomeromycotina</taxon>
        <taxon>Glomeromycetes</taxon>
        <taxon>Glomerales</taxon>
        <taxon>Glomeraceae</taxon>
        <taxon>Rhizophagus</taxon>
    </lineage>
</organism>
<evidence type="ECO:0000259" key="4">
    <source>
        <dbReference type="Pfam" id="PF08585"/>
    </source>
</evidence>
<dbReference type="InterPro" id="IPR013894">
    <property type="entry name" value="RMI1_OB"/>
</dbReference>
<dbReference type="InterPro" id="IPR042470">
    <property type="entry name" value="RMI1_N_C_sf"/>
</dbReference>
<evidence type="ECO:0000256" key="1">
    <source>
        <dbReference type="ARBA" id="ARBA00006395"/>
    </source>
</evidence>
<accession>A0A2Z6Q877</accession>
<evidence type="ECO:0000313" key="5">
    <source>
        <dbReference type="EMBL" id="GBB86390.1"/>
    </source>
</evidence>
<dbReference type="Pfam" id="PF08585">
    <property type="entry name" value="RMI1_N_C"/>
    <property type="match status" value="1"/>
</dbReference>
<proteinExistence type="inferred from homology"/>
<dbReference type="PANTHER" id="PTHR14790:SF15">
    <property type="entry name" value="RECQ-MEDIATED GENOME INSTABILITY PROTEIN 1"/>
    <property type="match status" value="1"/>
</dbReference>
<dbReference type="GO" id="GO:0031422">
    <property type="term" value="C:RecQ family helicase-topoisomerase III complex"/>
    <property type="evidence" value="ECO:0007669"/>
    <property type="project" value="TreeGrafter"/>
</dbReference>
<gene>
    <name evidence="5" type="ORF">RclHR1_12820001</name>
</gene>
<dbReference type="SMART" id="SM01161">
    <property type="entry name" value="DUF1767"/>
    <property type="match status" value="1"/>
</dbReference>
<dbReference type="Gene3D" id="2.40.50.770">
    <property type="entry name" value="RecQ-mediated genome instability protein Rmi1, C-terminal domain"/>
    <property type="match status" value="1"/>
</dbReference>
<dbReference type="GO" id="GO:0000712">
    <property type="term" value="P:resolution of meiotic recombination intermediates"/>
    <property type="evidence" value="ECO:0007669"/>
    <property type="project" value="TreeGrafter"/>
</dbReference>
<sequence length="752" mass="84995">MAKWIRRLTTNQEIPGSTPGELSKMISSGIDESIFHHIETMFSKTTFEFRRDGLEKALVKVLSEKEEIHINELLNRIFFELLHSDLSDVIYPILPNLNDFQDGYIAQSGPILLEIVECIEVGIPTYKLLQILDEFESSQVNNTEKEDELEKKLEFPRKMLHLILSDGQQQIKGMEYRQISDLSLHTPIGKKVLISNVKYNKGMLFLTPENTYVCEGFEWTSRRLGDLKLTFMELLGMPTDENIEDESQISYNTLHPCDVQPTFPPPNNMGGRLARVIFKDVPHMSDLTKLKRFLHKAETSHPPPRSVLPYNETLIHDSNARKSSCPEPGIDNSTQHNSMAKAFQRKTSFNNTIRPNSVIQTDNDSTRSNANEEPSNSVPSFISSFNKSTFKVPLNQFNIGTTSSIRPNPSSKSLYNEPAFKPASSWNGLAENLSLSQPALKNASTLCNNHEATLTIEPAFKKASTMYNPPSLLSTAKPTFRSSPPVGEKTSFIEPSFNASSICSNSGEKAPFNDRLSYNNTSCSHISMSSNELDLNISPIRPNSKFKDTESKVSYSMHTIPGVDPFSLQDDDFSYMLIEDDDDIETYKGNKDNELDSKKESTDKNRVENDDEVIIIDSDRDPPSVKDICHIKNDNNVIIEEGNNLATLFESLENEYKAISSEPDNLSPARNTGSMKNNSSYCNKNKRSWLYEKIDSDDDDIELPPAKRVNRCTDNDHEEKLDGRSLANPIVLDYDDNDYEMDLDEILSGYTF</sequence>
<comment type="similarity">
    <text evidence="1">Belongs to the RMI1 family.</text>
</comment>
<feature type="region of interest" description="Disordered" evidence="3">
    <location>
        <begin position="346"/>
        <end position="380"/>
    </location>
</feature>
<name>A0A2Z6Q877_9GLOM</name>
<evidence type="ECO:0000256" key="2">
    <source>
        <dbReference type="ARBA" id="ARBA00018987"/>
    </source>
</evidence>
<dbReference type="GO" id="GO:0000724">
    <property type="term" value="P:double-strand break repair via homologous recombination"/>
    <property type="evidence" value="ECO:0007669"/>
    <property type="project" value="TreeGrafter"/>
</dbReference>
<dbReference type="PANTHER" id="PTHR14790">
    <property type="entry name" value="RECQ-MEDIATED GENOME INSTABILITY PROTEIN 1 RMI1"/>
    <property type="match status" value="1"/>
</dbReference>
<evidence type="ECO:0000313" key="6">
    <source>
        <dbReference type="Proteomes" id="UP000247702"/>
    </source>
</evidence>
<keyword evidence="6" id="KW-1185">Reference proteome</keyword>
<dbReference type="STRING" id="94130.A0A2Z6Q877"/>